<evidence type="ECO:0000313" key="2">
    <source>
        <dbReference type="EMBL" id="TWT30253.1"/>
    </source>
</evidence>
<dbReference type="GO" id="GO:0005886">
    <property type="term" value="C:plasma membrane"/>
    <property type="evidence" value="ECO:0007669"/>
    <property type="project" value="TreeGrafter"/>
</dbReference>
<keyword evidence="3" id="KW-1185">Reference proteome</keyword>
<feature type="signal peptide" evidence="1">
    <location>
        <begin position="1"/>
        <end position="25"/>
    </location>
</feature>
<dbReference type="EMBL" id="SIHJ01000005">
    <property type="protein sequence ID" value="TWT30253.1"/>
    <property type="molecule type" value="Genomic_DNA"/>
</dbReference>
<dbReference type="InterPro" id="IPR011042">
    <property type="entry name" value="6-blade_b-propeller_TolB-like"/>
</dbReference>
<dbReference type="GO" id="GO:0042813">
    <property type="term" value="F:Wnt receptor activity"/>
    <property type="evidence" value="ECO:0007669"/>
    <property type="project" value="TreeGrafter"/>
</dbReference>
<comment type="caution">
    <text evidence="2">The sequence shown here is derived from an EMBL/GenBank/DDBJ whole genome shotgun (WGS) entry which is preliminary data.</text>
</comment>
<dbReference type="PANTHER" id="PTHR46513">
    <property type="entry name" value="VITELLOGENIN RECEPTOR-LIKE PROTEIN-RELATED-RELATED"/>
    <property type="match status" value="1"/>
</dbReference>
<reference evidence="2 3" key="1">
    <citation type="submission" date="2019-02" db="EMBL/GenBank/DDBJ databases">
        <title>Deep-cultivation of Planctomycetes and their phenomic and genomic characterization uncovers novel biology.</title>
        <authorList>
            <person name="Wiegand S."/>
            <person name="Jogler M."/>
            <person name="Boedeker C."/>
            <person name="Pinto D."/>
            <person name="Vollmers J."/>
            <person name="Rivas-Marin E."/>
            <person name="Kohn T."/>
            <person name="Peeters S.H."/>
            <person name="Heuer A."/>
            <person name="Rast P."/>
            <person name="Oberbeckmann S."/>
            <person name="Bunk B."/>
            <person name="Jeske O."/>
            <person name="Meyerdierks A."/>
            <person name="Storesund J.E."/>
            <person name="Kallscheuer N."/>
            <person name="Luecker S."/>
            <person name="Lage O.M."/>
            <person name="Pohl T."/>
            <person name="Merkel B.J."/>
            <person name="Hornburger P."/>
            <person name="Mueller R.-W."/>
            <person name="Bruemmer F."/>
            <person name="Labrenz M."/>
            <person name="Spormann A.M."/>
            <person name="Op Den Camp H."/>
            <person name="Overmann J."/>
            <person name="Amann R."/>
            <person name="Jetten M.S.M."/>
            <person name="Mascher T."/>
            <person name="Medema M.H."/>
            <person name="Devos D.P."/>
            <person name="Kaster A.-K."/>
            <person name="Ovreas L."/>
            <person name="Rohde M."/>
            <person name="Galperin M.Y."/>
            <person name="Jogler C."/>
        </authorList>
    </citation>
    <scope>NUCLEOTIDE SEQUENCE [LARGE SCALE GENOMIC DNA]</scope>
    <source>
        <strain evidence="2 3">KOR34</strain>
    </source>
</reference>
<dbReference type="GO" id="GO:0017147">
    <property type="term" value="F:Wnt-protein binding"/>
    <property type="evidence" value="ECO:0007669"/>
    <property type="project" value="TreeGrafter"/>
</dbReference>
<dbReference type="Gene3D" id="2.120.10.30">
    <property type="entry name" value="TolB, C-terminal domain"/>
    <property type="match status" value="2"/>
</dbReference>
<organism evidence="2 3">
    <name type="scientific">Posidoniimonas corsicana</name>
    <dbReference type="NCBI Taxonomy" id="1938618"/>
    <lineage>
        <taxon>Bacteria</taxon>
        <taxon>Pseudomonadati</taxon>
        <taxon>Planctomycetota</taxon>
        <taxon>Planctomycetia</taxon>
        <taxon>Pirellulales</taxon>
        <taxon>Lacipirellulaceae</taxon>
        <taxon>Posidoniimonas</taxon>
    </lineage>
</organism>
<protein>
    <submittedName>
        <fullName evidence="2">Low-density lipoprotein receptor repeat class B</fullName>
    </submittedName>
</protein>
<keyword evidence="1" id="KW-0732">Signal</keyword>
<accession>A0A5C5UX94</accession>
<evidence type="ECO:0000256" key="1">
    <source>
        <dbReference type="SAM" id="SignalP"/>
    </source>
</evidence>
<dbReference type="RefSeq" id="WP_146568619.1">
    <property type="nucleotide sequence ID" value="NZ_SIHJ01000005.1"/>
</dbReference>
<proteinExistence type="predicted"/>
<feature type="chain" id="PRO_5022827221" evidence="1">
    <location>
        <begin position="26"/>
        <end position="328"/>
    </location>
</feature>
<sequence precursor="true">MKRRLRSHAVVGLALLLWAAGRAPAARLFWSEGIGGVYGAEGASGMGRSLYQRGGFVSLGGIAADSTHLYVVDRRTDSIFRIDHDGADWRFILSGGAPNQSTSFTMGPIADSQERLFWSEDARDRIYSAAKDGSDIRLLLDMQDSLSPGRNVTIRDIEVHQDKLYWIDSNQGVYRSDLDGASAVRLVDTQFPAGGETTRGLAVSDAGIAWTGSQHESIYWANLDGSDATTLISLNAALGDREYFPRDIEWDGGRLYWADWVGGEGGVYSATHGGANAALTYTFENRFGNRGQAAGLATPPVPEPIAAVLGVSAGVWTVGRRRPPPAEL</sequence>
<name>A0A5C5UX94_9BACT</name>
<keyword evidence="2" id="KW-0675">Receptor</keyword>
<dbReference type="AlphaFoldDB" id="A0A5C5UX94"/>
<keyword evidence="2" id="KW-0449">Lipoprotein</keyword>
<dbReference type="InterPro" id="IPR050778">
    <property type="entry name" value="Cueball_EGF_LRP_Nidogen"/>
</dbReference>
<dbReference type="PANTHER" id="PTHR46513:SF13">
    <property type="entry name" value="EGF-LIKE DOMAIN-CONTAINING PROTEIN"/>
    <property type="match status" value="1"/>
</dbReference>
<dbReference type="SUPFAM" id="SSF63825">
    <property type="entry name" value="YWTD domain"/>
    <property type="match status" value="1"/>
</dbReference>
<evidence type="ECO:0000313" key="3">
    <source>
        <dbReference type="Proteomes" id="UP000316714"/>
    </source>
</evidence>
<gene>
    <name evidence="2" type="ORF">KOR34_48110</name>
</gene>
<dbReference type="GO" id="GO:0060070">
    <property type="term" value="P:canonical Wnt signaling pathway"/>
    <property type="evidence" value="ECO:0007669"/>
    <property type="project" value="TreeGrafter"/>
</dbReference>
<dbReference type="OrthoDB" id="607469at2"/>
<dbReference type="Proteomes" id="UP000316714">
    <property type="component" value="Unassembled WGS sequence"/>
</dbReference>